<evidence type="ECO:0000256" key="5">
    <source>
        <dbReference type="SAM" id="MobiDB-lite"/>
    </source>
</evidence>
<dbReference type="GO" id="GO:0016020">
    <property type="term" value="C:membrane"/>
    <property type="evidence" value="ECO:0007669"/>
    <property type="project" value="UniProtKB-SubCell"/>
</dbReference>
<gene>
    <name evidence="6" type="ORF">9S3_2</name>
</gene>
<dbReference type="Pfam" id="PF04688">
    <property type="entry name" value="Holin_SPP1"/>
    <property type="match status" value="1"/>
</dbReference>
<reference evidence="6" key="1">
    <citation type="submission" date="2017-06" db="EMBL/GenBank/DDBJ databases">
        <title>Novel phages from South African skin metaviromes.</title>
        <authorList>
            <person name="van Zyl L.J."/>
            <person name="Abrahams Y."/>
            <person name="Stander E.A."/>
            <person name="Kirby B.M."/>
            <person name="Clavaud C."/>
            <person name="Farcet C."/>
            <person name="Breton L."/>
            <person name="Trindade M.I."/>
        </authorList>
    </citation>
    <scope>NUCLEOTIDE SEQUENCE</scope>
</reference>
<sequence length="89" mass="9912">MKPDVGTITRVVLFILAWVNQILANYNLSPIEASEENISDIITGAISVWVLWKNNNFTHAAKEGQQKIHEVKSGNNKHTGSPVIDEEDL</sequence>
<dbReference type="InterPro" id="IPR006479">
    <property type="entry name" value="Holin"/>
</dbReference>
<name>A0A2H4J2D3_9CAUD</name>
<dbReference type="EMBL" id="MF417888">
    <property type="protein sequence ID" value="ASN69254.1"/>
    <property type="molecule type" value="Genomic_DNA"/>
</dbReference>
<organism evidence="6">
    <name type="scientific">uncultured Caudovirales phage</name>
    <dbReference type="NCBI Taxonomy" id="2100421"/>
    <lineage>
        <taxon>Viruses</taxon>
        <taxon>Duplodnaviria</taxon>
        <taxon>Heunggongvirae</taxon>
        <taxon>Uroviricota</taxon>
        <taxon>Caudoviricetes</taxon>
        <taxon>Peduoviridae</taxon>
        <taxon>Maltschvirus</taxon>
        <taxon>Maltschvirus maltsch</taxon>
    </lineage>
</organism>
<feature type="compositionally biased region" description="Basic and acidic residues" evidence="5">
    <location>
        <begin position="63"/>
        <end position="72"/>
    </location>
</feature>
<protein>
    <submittedName>
        <fullName evidence="6">Putative holin</fullName>
    </submittedName>
</protein>
<keyword evidence="2" id="KW-0812">Transmembrane</keyword>
<dbReference type="NCBIfam" id="TIGR01592">
    <property type="entry name" value="holin_SPP1"/>
    <property type="match status" value="1"/>
</dbReference>
<accession>A0A2H4J2D3</accession>
<evidence type="ECO:0000256" key="3">
    <source>
        <dbReference type="ARBA" id="ARBA00022989"/>
    </source>
</evidence>
<evidence type="ECO:0000256" key="1">
    <source>
        <dbReference type="ARBA" id="ARBA00004370"/>
    </source>
</evidence>
<comment type="subcellular location">
    <subcellularLocation>
        <location evidence="1">Membrane</location>
    </subcellularLocation>
</comment>
<evidence type="ECO:0000313" key="6">
    <source>
        <dbReference type="EMBL" id="ASN69254.1"/>
    </source>
</evidence>
<proteinExistence type="predicted"/>
<keyword evidence="3" id="KW-1133">Transmembrane helix</keyword>
<feature type="region of interest" description="Disordered" evidence="5">
    <location>
        <begin position="63"/>
        <end position="89"/>
    </location>
</feature>
<evidence type="ECO:0000256" key="4">
    <source>
        <dbReference type="ARBA" id="ARBA00023136"/>
    </source>
</evidence>
<evidence type="ECO:0000256" key="2">
    <source>
        <dbReference type="ARBA" id="ARBA00022692"/>
    </source>
</evidence>
<keyword evidence="4" id="KW-0472">Membrane</keyword>